<sequence length="407" mass="48967">MTIFQQNPELRDSDFHERVRSNAQQVKFQRSPQGFKCSIGIDYCIMNFTRSENHIFSESPKLKLTYEPFGTRHFNQRAQIFMLNGSNEFENIGVLLYEPKNPFIQDKQLAKVQISNHCFYRKDSLNYYIVLEHLIEFWQLIPKGFERLDFYIDKNSREDLELFELWYANRIEKKGRPLNEPSMHHQDKTDNRRLTGLGIGKRSSRNKHLRVYDKTIENTDKPKAHITEYHKAIFGNERVYRTEFQLHDNWLKTLSVSDIKETDRNFWMAVIRQVNIQSIIEFANKNFYVFLTPSGEEINSLEGLNPLPYQLDHTYGGHDIERIGRRKKKNTLYSQKIHVKRVFRSYYEADNCENWAYCLSTLLNANEVLKEYFLMKVEYWLKDFIKEYENPHFNFEFLHLDIQEWTK</sequence>
<organism evidence="2 3">
    <name type="scientific">Roseivirga thermotolerans</name>
    <dbReference type="NCBI Taxonomy" id="1758176"/>
    <lineage>
        <taxon>Bacteria</taxon>
        <taxon>Pseudomonadati</taxon>
        <taxon>Bacteroidota</taxon>
        <taxon>Cytophagia</taxon>
        <taxon>Cytophagales</taxon>
        <taxon>Roseivirgaceae</taxon>
        <taxon>Roseivirga</taxon>
    </lineage>
</organism>
<feature type="region of interest" description="Disordered" evidence="1">
    <location>
        <begin position="177"/>
        <end position="197"/>
    </location>
</feature>
<comment type="caution">
    <text evidence="2">The sequence shown here is derived from an EMBL/GenBank/DDBJ whole genome shotgun (WGS) entry which is preliminary data.</text>
</comment>
<dbReference type="EMBL" id="BNAG01000004">
    <property type="protein sequence ID" value="GHE73181.1"/>
    <property type="molecule type" value="Genomic_DNA"/>
</dbReference>
<feature type="compositionally biased region" description="Basic and acidic residues" evidence="1">
    <location>
        <begin position="177"/>
        <end position="193"/>
    </location>
</feature>
<reference evidence="3" key="1">
    <citation type="journal article" date="2019" name="Int. J. Syst. Evol. Microbiol.">
        <title>The Global Catalogue of Microorganisms (GCM) 10K type strain sequencing project: providing services to taxonomists for standard genome sequencing and annotation.</title>
        <authorList>
            <consortium name="The Broad Institute Genomics Platform"/>
            <consortium name="The Broad Institute Genome Sequencing Center for Infectious Disease"/>
            <person name="Wu L."/>
            <person name="Ma J."/>
        </authorList>
    </citation>
    <scope>NUCLEOTIDE SEQUENCE [LARGE SCALE GENOMIC DNA]</scope>
    <source>
        <strain evidence="3">CGMCC 1.15111</strain>
    </source>
</reference>
<evidence type="ECO:0000313" key="3">
    <source>
        <dbReference type="Proteomes" id="UP000658258"/>
    </source>
</evidence>
<dbReference type="Proteomes" id="UP000658258">
    <property type="component" value="Unassembled WGS sequence"/>
</dbReference>
<proteinExistence type="predicted"/>
<accession>A0ABQ3IDK3</accession>
<dbReference type="RefSeq" id="WP_189631307.1">
    <property type="nucleotide sequence ID" value="NZ_BNAG01000004.1"/>
</dbReference>
<evidence type="ECO:0000256" key="1">
    <source>
        <dbReference type="SAM" id="MobiDB-lite"/>
    </source>
</evidence>
<name>A0ABQ3IDK3_9BACT</name>
<evidence type="ECO:0000313" key="2">
    <source>
        <dbReference type="EMBL" id="GHE73181.1"/>
    </source>
</evidence>
<keyword evidence="3" id="KW-1185">Reference proteome</keyword>
<gene>
    <name evidence="2" type="ORF">GCM10011340_32140</name>
</gene>
<protein>
    <submittedName>
        <fullName evidence="2">Uncharacterized protein</fullName>
    </submittedName>
</protein>